<gene>
    <name evidence="2" type="ORF">BET03_09240</name>
</gene>
<feature type="transmembrane region" description="Helical" evidence="1">
    <location>
        <begin position="100"/>
        <end position="123"/>
    </location>
</feature>
<organism evidence="2 3">
    <name type="scientific">Thermohalobacter berrensis</name>
    <dbReference type="NCBI Taxonomy" id="99594"/>
    <lineage>
        <taxon>Bacteria</taxon>
        <taxon>Bacillati</taxon>
        <taxon>Bacillota</taxon>
        <taxon>Tissierellia</taxon>
        <taxon>Tissierellales</taxon>
        <taxon>Thermohalobacteraceae</taxon>
        <taxon>Thermohalobacter</taxon>
    </lineage>
</organism>
<feature type="transmembrane region" description="Helical" evidence="1">
    <location>
        <begin position="70"/>
        <end position="91"/>
    </location>
</feature>
<comment type="caution">
    <text evidence="2">The sequence shown here is derived from an EMBL/GenBank/DDBJ whole genome shotgun (WGS) entry which is preliminary data.</text>
</comment>
<feature type="transmembrane region" description="Helical" evidence="1">
    <location>
        <begin position="135"/>
        <end position="160"/>
    </location>
</feature>
<feature type="transmembrane region" description="Helical" evidence="1">
    <location>
        <begin position="6"/>
        <end position="25"/>
    </location>
</feature>
<keyword evidence="1" id="KW-1133">Transmembrane helix</keyword>
<accession>A0A419T7S0</accession>
<dbReference type="AlphaFoldDB" id="A0A419T7S0"/>
<keyword evidence="1" id="KW-0472">Membrane</keyword>
<evidence type="ECO:0000256" key="1">
    <source>
        <dbReference type="SAM" id="Phobius"/>
    </source>
</evidence>
<keyword evidence="1" id="KW-0812">Transmembrane</keyword>
<reference evidence="2 3" key="1">
    <citation type="submission" date="2016-08" db="EMBL/GenBank/DDBJ databases">
        <title>Novel Firmicutes and Novel Genomes.</title>
        <authorList>
            <person name="Poppleton D.I."/>
            <person name="Gribaldo S."/>
        </authorList>
    </citation>
    <scope>NUCLEOTIDE SEQUENCE [LARGE SCALE GENOMIC DNA]</scope>
    <source>
        <strain evidence="2 3">CTT3</strain>
    </source>
</reference>
<name>A0A419T7S0_9FIRM</name>
<feature type="transmembrane region" description="Helical" evidence="1">
    <location>
        <begin position="37"/>
        <end position="64"/>
    </location>
</feature>
<evidence type="ECO:0000313" key="2">
    <source>
        <dbReference type="EMBL" id="RKD33428.1"/>
    </source>
</evidence>
<keyword evidence="3" id="KW-1185">Reference proteome</keyword>
<protein>
    <submittedName>
        <fullName evidence="2">Uncharacterized protein</fullName>
    </submittedName>
</protein>
<dbReference type="Proteomes" id="UP000284177">
    <property type="component" value="Unassembled WGS sequence"/>
</dbReference>
<proteinExistence type="predicted"/>
<dbReference type="EMBL" id="MCIB01000006">
    <property type="protein sequence ID" value="RKD33428.1"/>
    <property type="molecule type" value="Genomic_DNA"/>
</dbReference>
<sequence length="172" mass="18910">MMGLTASLMFVVGYFLFISGTVLGIPGAKFFMFAPFFSFMLTVIVSCLRKIGVVSLISCVFAFIMSFISIFMGLAILVSGIFTDIIALILFKGYTTKKKIVFAIPFYPFFSFITASIVVNYVTGNKLFMLAPNPLTLIALSIIIYTLGFIGSNVATKVVVSRILQVKNRKTI</sequence>
<dbReference type="RefSeq" id="WP_120167771.1">
    <property type="nucleotide sequence ID" value="NZ_MCIB01000006.1"/>
</dbReference>
<evidence type="ECO:0000313" key="3">
    <source>
        <dbReference type="Proteomes" id="UP000284177"/>
    </source>
</evidence>